<accession>A0A392TYN3</accession>
<evidence type="ECO:0000313" key="2">
    <source>
        <dbReference type="Proteomes" id="UP000265520"/>
    </source>
</evidence>
<protein>
    <submittedName>
        <fullName evidence="1">Uncharacterized protein</fullName>
    </submittedName>
</protein>
<comment type="caution">
    <text evidence="1">The sequence shown here is derived from an EMBL/GenBank/DDBJ whole genome shotgun (WGS) entry which is preliminary data.</text>
</comment>
<dbReference type="EMBL" id="LXQA010667724">
    <property type="protein sequence ID" value="MCI65005.1"/>
    <property type="molecule type" value="Genomic_DNA"/>
</dbReference>
<feature type="non-terminal residue" evidence="1">
    <location>
        <position position="37"/>
    </location>
</feature>
<proteinExistence type="predicted"/>
<organism evidence="1 2">
    <name type="scientific">Trifolium medium</name>
    <dbReference type="NCBI Taxonomy" id="97028"/>
    <lineage>
        <taxon>Eukaryota</taxon>
        <taxon>Viridiplantae</taxon>
        <taxon>Streptophyta</taxon>
        <taxon>Embryophyta</taxon>
        <taxon>Tracheophyta</taxon>
        <taxon>Spermatophyta</taxon>
        <taxon>Magnoliopsida</taxon>
        <taxon>eudicotyledons</taxon>
        <taxon>Gunneridae</taxon>
        <taxon>Pentapetalae</taxon>
        <taxon>rosids</taxon>
        <taxon>fabids</taxon>
        <taxon>Fabales</taxon>
        <taxon>Fabaceae</taxon>
        <taxon>Papilionoideae</taxon>
        <taxon>50 kb inversion clade</taxon>
        <taxon>NPAAA clade</taxon>
        <taxon>Hologalegina</taxon>
        <taxon>IRL clade</taxon>
        <taxon>Trifolieae</taxon>
        <taxon>Trifolium</taxon>
    </lineage>
</organism>
<dbReference type="AlphaFoldDB" id="A0A392TYN3"/>
<sequence>MMALAVSLQQPLEQAQHRAVDDADMFVVVSKLEDQPE</sequence>
<reference evidence="1 2" key="1">
    <citation type="journal article" date="2018" name="Front. Plant Sci.">
        <title>Red Clover (Trifolium pratense) and Zigzag Clover (T. medium) - A Picture of Genomic Similarities and Differences.</title>
        <authorList>
            <person name="Dluhosova J."/>
            <person name="Istvanek J."/>
            <person name="Nedelnik J."/>
            <person name="Repkova J."/>
        </authorList>
    </citation>
    <scope>NUCLEOTIDE SEQUENCE [LARGE SCALE GENOMIC DNA]</scope>
    <source>
        <strain evidence="2">cv. 10/8</strain>
        <tissue evidence="1">Leaf</tissue>
    </source>
</reference>
<dbReference type="Proteomes" id="UP000265520">
    <property type="component" value="Unassembled WGS sequence"/>
</dbReference>
<keyword evidence="2" id="KW-1185">Reference proteome</keyword>
<name>A0A392TYN3_9FABA</name>
<evidence type="ECO:0000313" key="1">
    <source>
        <dbReference type="EMBL" id="MCI65005.1"/>
    </source>
</evidence>